<feature type="region of interest" description="Disordered" evidence="1">
    <location>
        <begin position="220"/>
        <end position="254"/>
    </location>
</feature>
<evidence type="ECO:0000256" key="1">
    <source>
        <dbReference type="SAM" id="MobiDB-lite"/>
    </source>
</evidence>
<feature type="region of interest" description="Disordered" evidence="1">
    <location>
        <begin position="168"/>
        <end position="203"/>
    </location>
</feature>
<feature type="compositionally biased region" description="Low complexity" evidence="1">
    <location>
        <begin position="184"/>
        <end position="198"/>
    </location>
</feature>
<name>A0A195FFE8_9HYME</name>
<evidence type="ECO:0000313" key="4">
    <source>
        <dbReference type="Proteomes" id="UP000078541"/>
    </source>
</evidence>
<proteinExistence type="predicted"/>
<reference evidence="3 4" key="1">
    <citation type="submission" date="2016-03" db="EMBL/GenBank/DDBJ databases">
        <title>Trachymyrmex septentrionalis WGS genome.</title>
        <authorList>
            <person name="Nygaard S."/>
            <person name="Hu H."/>
            <person name="Boomsma J."/>
            <person name="Zhang G."/>
        </authorList>
    </citation>
    <scope>NUCLEOTIDE SEQUENCE [LARGE SCALE GENOMIC DNA]</scope>
    <source>
        <strain evidence="3">Tsep2-gDNA-1</strain>
        <tissue evidence="3">Whole body</tissue>
    </source>
</reference>
<evidence type="ECO:0000256" key="2">
    <source>
        <dbReference type="SAM" id="Phobius"/>
    </source>
</evidence>
<keyword evidence="2" id="KW-0812">Transmembrane</keyword>
<keyword evidence="2" id="KW-1133">Transmembrane helix</keyword>
<dbReference type="Proteomes" id="UP000078541">
    <property type="component" value="Unassembled WGS sequence"/>
</dbReference>
<protein>
    <submittedName>
        <fullName evidence="3">Uncharacterized protein</fullName>
    </submittedName>
</protein>
<feature type="transmembrane region" description="Helical" evidence="2">
    <location>
        <begin position="12"/>
        <end position="28"/>
    </location>
</feature>
<keyword evidence="4" id="KW-1185">Reference proteome</keyword>
<keyword evidence="2" id="KW-0472">Membrane</keyword>
<sequence length="330" mass="37103">MDGSLSRLPRTAASILSLIPFLGFLFYLEDARRRRNSGPLTALRNARASEIKVARSPSSRTAKHASAGVLSNEPSLGWRTLPAAGPFSTEFVQVYKFWCYYWAKCLNVSLRENFTKCEKKLRTYAEVSPFSPLSFSHFLTLSLSFSFSLPSRAPVFVYLVNAPPRPIEVEGRDHPPPPLEATKASRGPARAAASSSQRRWSRRPFAAGWGQEEGYSWTWSDQRNNAGVPTETHPAFPTTGSSGKRALASGRRSSEFSQVSRLARTFSPTKTIAEGSTAERRECWLGACRREFKWPSTGRENQRRSVEEIRLRIILRENSTAFRMQKDPFS</sequence>
<accession>A0A195FFE8</accession>
<gene>
    <name evidence="3" type="ORF">ALC56_06534</name>
</gene>
<organism evidence="3 4">
    <name type="scientific">Trachymyrmex septentrionalis</name>
    <dbReference type="NCBI Taxonomy" id="34720"/>
    <lineage>
        <taxon>Eukaryota</taxon>
        <taxon>Metazoa</taxon>
        <taxon>Ecdysozoa</taxon>
        <taxon>Arthropoda</taxon>
        <taxon>Hexapoda</taxon>
        <taxon>Insecta</taxon>
        <taxon>Pterygota</taxon>
        <taxon>Neoptera</taxon>
        <taxon>Endopterygota</taxon>
        <taxon>Hymenoptera</taxon>
        <taxon>Apocrita</taxon>
        <taxon>Aculeata</taxon>
        <taxon>Formicoidea</taxon>
        <taxon>Formicidae</taxon>
        <taxon>Myrmicinae</taxon>
        <taxon>Trachymyrmex</taxon>
    </lineage>
</organism>
<dbReference type="AlphaFoldDB" id="A0A195FFE8"/>
<dbReference type="EMBL" id="KQ981625">
    <property type="protein sequence ID" value="KYN39108.1"/>
    <property type="molecule type" value="Genomic_DNA"/>
</dbReference>
<evidence type="ECO:0000313" key="3">
    <source>
        <dbReference type="EMBL" id="KYN39108.1"/>
    </source>
</evidence>